<name>A0A382IZL4_9ZZZZ</name>
<reference evidence="1" key="1">
    <citation type="submission" date="2018-05" db="EMBL/GenBank/DDBJ databases">
        <authorList>
            <person name="Lanie J.A."/>
            <person name="Ng W.-L."/>
            <person name="Kazmierczak K.M."/>
            <person name="Andrzejewski T.M."/>
            <person name="Davidsen T.M."/>
            <person name="Wayne K.J."/>
            <person name="Tettelin H."/>
            <person name="Glass J.I."/>
            <person name="Rusch D."/>
            <person name="Podicherti R."/>
            <person name="Tsui H.-C.T."/>
            <person name="Winkler M.E."/>
        </authorList>
    </citation>
    <scope>NUCLEOTIDE SEQUENCE</scope>
</reference>
<dbReference type="AlphaFoldDB" id="A0A382IZL4"/>
<sequence>LEPRQMEGVVEKFHTDPIRIIRVKNKSNQRRLHVC</sequence>
<evidence type="ECO:0000313" key="1">
    <source>
        <dbReference type="EMBL" id="SVC04587.1"/>
    </source>
</evidence>
<accession>A0A382IZL4</accession>
<feature type="non-terminal residue" evidence="1">
    <location>
        <position position="1"/>
    </location>
</feature>
<organism evidence="1">
    <name type="scientific">marine metagenome</name>
    <dbReference type="NCBI Taxonomy" id="408172"/>
    <lineage>
        <taxon>unclassified sequences</taxon>
        <taxon>metagenomes</taxon>
        <taxon>ecological metagenomes</taxon>
    </lineage>
</organism>
<proteinExistence type="predicted"/>
<dbReference type="EMBL" id="UINC01070435">
    <property type="protein sequence ID" value="SVC04587.1"/>
    <property type="molecule type" value="Genomic_DNA"/>
</dbReference>
<protein>
    <submittedName>
        <fullName evidence="1">Uncharacterized protein</fullName>
    </submittedName>
</protein>
<gene>
    <name evidence="1" type="ORF">METZ01_LOCUS257441</name>
</gene>